<comment type="caution">
    <text evidence="2">The sequence shown here is derived from an EMBL/GenBank/DDBJ whole genome shotgun (WGS) entry which is preliminary data.</text>
</comment>
<keyword evidence="3" id="KW-1185">Reference proteome</keyword>
<feature type="compositionally biased region" description="Basic residues" evidence="1">
    <location>
        <begin position="783"/>
        <end position="793"/>
    </location>
</feature>
<feature type="compositionally biased region" description="Low complexity" evidence="1">
    <location>
        <begin position="418"/>
        <end position="430"/>
    </location>
</feature>
<proteinExistence type="predicted"/>
<feature type="region of interest" description="Disordered" evidence="1">
    <location>
        <begin position="601"/>
        <end position="626"/>
    </location>
</feature>
<sequence length="803" mass="86054">MPQARHTSSVATRSPHDLRQVDRPEAMRKLIFKPSSTAKATLKTLMEALASNNPVERNSAINNHVAGQAVWHAHGITIQGAARIKHFLSALGMFNLNNNPVRVPLTEIEWDALSTTARIHTIRRVRPILLPFVEFAIPVDTILVFNADSEPITAMPPLRQRLTALPVGGPRAPPPPEESTIQSLGPDEEAPALFITKWEEQWPIDSMLINLPWPLTIYAAVVRTLLMPLLVMLLIAWAELLFNIHERVRNLSHVGGRAISHISRWTSTATEAAGHQIHYYFPSLYHYLPRSLPSPRRAADATISAALTLLYGPARVLESSAQLTTETLNTFLPAGAQLPSPRILEWYEEQHARSLKRQKAIHISRIRASSPRLRQTSQGTTHTAALAGSSSLSEDVPSVASVPKAPDITSRKSESHFRSTSPSSTRSASHIPGPRHPSSEMKPRQRASSTSLPTLPASRHTTPAAALSHRRAHDDTSMISDEGAGQPELKRARHGQAEDTGEHEDGQESDVETDTGIETAEATSSIGSSQFGERKAGHAARSKGKHKAVEFTQHGIIPMSGAGVGSRPADPRVSPATKTTFTSTLTDPEGAIAMADVKHDTPRAHSWPASSAGGDAQHGPGTVIPPSASIAAEQLGAALAEDEAATMARSRSSEGSGHGRPAATHEQTRHQGEGQGHKHGHGPSTEEATKETEIVRASGSSASGAYATSSGTYPSADIAPLGVAPVAGSEMLPAPEEAAGAHPTSRSSDDTSIPTSSQSSPETHQGRRRKLSGPGFGSGVKQKMVHWRSKLRSTSREQREGPT</sequence>
<feature type="region of interest" description="Disordered" evidence="1">
    <location>
        <begin position="366"/>
        <end position="545"/>
    </location>
</feature>
<dbReference type="EMBL" id="LWDF02000038">
    <property type="protein sequence ID" value="KAE8259391.1"/>
    <property type="molecule type" value="Genomic_DNA"/>
</dbReference>
<feature type="compositionally biased region" description="Polar residues" evidence="1">
    <location>
        <begin position="744"/>
        <end position="763"/>
    </location>
</feature>
<feature type="region of interest" description="Disordered" evidence="1">
    <location>
        <begin position="558"/>
        <end position="583"/>
    </location>
</feature>
<feature type="region of interest" description="Disordered" evidence="1">
    <location>
        <begin position="1"/>
        <end position="24"/>
    </location>
</feature>
<feature type="compositionally biased region" description="Basic and acidic residues" evidence="1">
    <location>
        <begin position="14"/>
        <end position="24"/>
    </location>
</feature>
<feature type="compositionally biased region" description="Acidic residues" evidence="1">
    <location>
        <begin position="499"/>
        <end position="515"/>
    </location>
</feature>
<gene>
    <name evidence="2" type="ORF">A4X13_0g1048</name>
</gene>
<protein>
    <submittedName>
        <fullName evidence="2">Uncharacterized protein</fullName>
    </submittedName>
</protein>
<evidence type="ECO:0000256" key="1">
    <source>
        <dbReference type="SAM" id="MobiDB-lite"/>
    </source>
</evidence>
<organism evidence="2 3">
    <name type="scientific">Tilletia indica</name>
    <dbReference type="NCBI Taxonomy" id="43049"/>
    <lineage>
        <taxon>Eukaryota</taxon>
        <taxon>Fungi</taxon>
        <taxon>Dikarya</taxon>
        <taxon>Basidiomycota</taxon>
        <taxon>Ustilaginomycotina</taxon>
        <taxon>Exobasidiomycetes</taxon>
        <taxon>Tilletiales</taxon>
        <taxon>Tilletiaceae</taxon>
        <taxon>Tilletia</taxon>
    </lineage>
</organism>
<name>A0A177TEA7_9BASI</name>
<feature type="compositionally biased region" description="Polar residues" evidence="1">
    <location>
        <begin position="521"/>
        <end position="531"/>
    </location>
</feature>
<dbReference type="AlphaFoldDB" id="A0A177TEA7"/>
<feature type="compositionally biased region" description="Polar residues" evidence="1">
    <location>
        <begin position="1"/>
        <end position="12"/>
    </location>
</feature>
<feature type="compositionally biased region" description="Polar residues" evidence="1">
    <location>
        <begin position="372"/>
        <end position="393"/>
    </location>
</feature>
<feature type="compositionally biased region" description="Basic and acidic residues" evidence="1">
    <location>
        <begin position="794"/>
        <end position="803"/>
    </location>
</feature>
<feature type="compositionally biased region" description="Low complexity" evidence="1">
    <location>
        <begin position="697"/>
        <end position="713"/>
    </location>
</feature>
<dbReference type="Proteomes" id="UP000077521">
    <property type="component" value="Unassembled WGS sequence"/>
</dbReference>
<feature type="region of interest" description="Disordered" evidence="1">
    <location>
        <begin position="639"/>
        <end position="803"/>
    </location>
</feature>
<evidence type="ECO:0000313" key="3">
    <source>
        <dbReference type="Proteomes" id="UP000077521"/>
    </source>
</evidence>
<reference evidence="2" key="2">
    <citation type="journal article" date="2019" name="IMA Fungus">
        <title>Genome sequencing and comparison of five Tilletia species to identify candidate genes for the detection of regulated species infecting wheat.</title>
        <authorList>
            <person name="Nguyen H.D.T."/>
            <person name="Sultana T."/>
            <person name="Kesanakurti P."/>
            <person name="Hambleton S."/>
        </authorList>
    </citation>
    <scope>NUCLEOTIDE SEQUENCE</scope>
    <source>
        <strain evidence="2">DAOMC 236416</strain>
    </source>
</reference>
<accession>A0A177TEA7</accession>
<feature type="compositionally biased region" description="Low complexity" evidence="1">
    <location>
        <begin position="639"/>
        <end position="655"/>
    </location>
</feature>
<reference evidence="2" key="1">
    <citation type="submission" date="2016-04" db="EMBL/GenBank/DDBJ databases">
        <authorList>
            <person name="Nguyen H.D."/>
            <person name="Samba Siva P."/>
            <person name="Cullis J."/>
            <person name="Levesque C.A."/>
            <person name="Hambleton S."/>
        </authorList>
    </citation>
    <scope>NUCLEOTIDE SEQUENCE</scope>
    <source>
        <strain evidence="2">DAOMC 236416</strain>
    </source>
</reference>
<feature type="compositionally biased region" description="Basic and acidic residues" evidence="1">
    <location>
        <begin position="666"/>
        <end position="676"/>
    </location>
</feature>
<evidence type="ECO:0000313" key="2">
    <source>
        <dbReference type="EMBL" id="KAE8259391.1"/>
    </source>
</evidence>